<dbReference type="AlphaFoldDB" id="A0AA40DQ86"/>
<sequence>MERLWQVVRIFVPAPTPVGRRYAVRRRSKVVLVWEIDLGARPTTPVSASALSSLNPGTCFVSAVAGSPPRWMKRLAPICDSSCGPSAAHPPPTYVCTVPPPRRTAAHHSPARRPTTMYVTLFTSRPPTLSLWWTDDPSRARTRRLTSARGCKSWKQSCFYFNRNSLRELKSRGLEKNRPLLCMYLRLLRYRGRIVDGQDGDSSGARCAMRARCDAMRLRLRCHNLHGARMRVSSTSSPTLRVKTAAYSSEGLL</sequence>
<keyword evidence="2" id="KW-1185">Reference proteome</keyword>
<reference evidence="1" key="1">
    <citation type="submission" date="2023-06" db="EMBL/GenBank/DDBJ databases">
        <title>Genome-scale phylogeny and comparative genomics of the fungal order Sordariales.</title>
        <authorList>
            <consortium name="Lawrence Berkeley National Laboratory"/>
            <person name="Hensen N."/>
            <person name="Bonometti L."/>
            <person name="Westerberg I."/>
            <person name="Brannstrom I.O."/>
            <person name="Guillou S."/>
            <person name="Cros-Aarteil S."/>
            <person name="Calhoun S."/>
            <person name="Haridas S."/>
            <person name="Kuo A."/>
            <person name="Mondo S."/>
            <person name="Pangilinan J."/>
            <person name="Riley R."/>
            <person name="LaButti K."/>
            <person name="Andreopoulos B."/>
            <person name="Lipzen A."/>
            <person name="Chen C."/>
            <person name="Yanf M."/>
            <person name="Daum C."/>
            <person name="Ng V."/>
            <person name="Clum A."/>
            <person name="Steindorff A."/>
            <person name="Ohm R."/>
            <person name="Martin F."/>
            <person name="Silar P."/>
            <person name="Natvig D."/>
            <person name="Lalanne C."/>
            <person name="Gautier V."/>
            <person name="Ament-velasquez S.L."/>
            <person name="Kruys A."/>
            <person name="Hutchinson M.I."/>
            <person name="Powell A.J."/>
            <person name="Barry K."/>
            <person name="Miller A.N."/>
            <person name="Grigoriev I.V."/>
            <person name="Debuchy R."/>
            <person name="Gladieux P."/>
            <person name="Thoren M.H."/>
            <person name="Johannesson H."/>
        </authorList>
    </citation>
    <scope>NUCLEOTIDE SEQUENCE</scope>
    <source>
        <strain evidence="1">SMH2392-1A</strain>
    </source>
</reference>
<dbReference type="GeneID" id="85325828"/>
<feature type="non-terminal residue" evidence="1">
    <location>
        <position position="253"/>
    </location>
</feature>
<evidence type="ECO:0000313" key="2">
    <source>
        <dbReference type="Proteomes" id="UP001172101"/>
    </source>
</evidence>
<comment type="caution">
    <text evidence="1">The sequence shown here is derived from an EMBL/GenBank/DDBJ whole genome shotgun (WGS) entry which is preliminary data.</text>
</comment>
<evidence type="ECO:0000313" key="1">
    <source>
        <dbReference type="EMBL" id="KAK0709461.1"/>
    </source>
</evidence>
<dbReference type="EMBL" id="JAUIRO010000006">
    <property type="protein sequence ID" value="KAK0709461.1"/>
    <property type="molecule type" value="Genomic_DNA"/>
</dbReference>
<proteinExistence type="predicted"/>
<accession>A0AA40DQ86</accession>
<protein>
    <submittedName>
        <fullName evidence="1">Uncharacterized protein</fullName>
    </submittedName>
</protein>
<dbReference type="Proteomes" id="UP001172101">
    <property type="component" value="Unassembled WGS sequence"/>
</dbReference>
<gene>
    <name evidence="1" type="ORF">B0T26DRAFT_721628</name>
</gene>
<name>A0AA40DQ86_9PEZI</name>
<dbReference type="RefSeq" id="XP_060292765.1">
    <property type="nucleotide sequence ID" value="XM_060442558.1"/>
</dbReference>
<organism evidence="1 2">
    <name type="scientific">Lasiosphaeria miniovina</name>
    <dbReference type="NCBI Taxonomy" id="1954250"/>
    <lineage>
        <taxon>Eukaryota</taxon>
        <taxon>Fungi</taxon>
        <taxon>Dikarya</taxon>
        <taxon>Ascomycota</taxon>
        <taxon>Pezizomycotina</taxon>
        <taxon>Sordariomycetes</taxon>
        <taxon>Sordariomycetidae</taxon>
        <taxon>Sordariales</taxon>
        <taxon>Lasiosphaeriaceae</taxon>
        <taxon>Lasiosphaeria</taxon>
    </lineage>
</organism>